<dbReference type="Proteomes" id="UP000006852">
    <property type="component" value="Chromosome"/>
</dbReference>
<evidence type="ECO:0000256" key="8">
    <source>
        <dbReference type="ARBA" id="ARBA00023136"/>
    </source>
</evidence>
<feature type="transmembrane region" description="Helical" evidence="10">
    <location>
        <begin position="53"/>
        <end position="82"/>
    </location>
</feature>
<dbReference type="GO" id="GO:0015297">
    <property type="term" value="F:antiporter activity"/>
    <property type="evidence" value="ECO:0007669"/>
    <property type="project" value="UniProtKB-KW"/>
</dbReference>
<feature type="transmembrane region" description="Helical" evidence="10">
    <location>
        <begin position="416"/>
        <end position="436"/>
    </location>
</feature>
<evidence type="ECO:0000256" key="7">
    <source>
        <dbReference type="ARBA" id="ARBA00023065"/>
    </source>
</evidence>
<evidence type="ECO:0000256" key="3">
    <source>
        <dbReference type="ARBA" id="ARBA00022449"/>
    </source>
</evidence>
<dbReference type="GO" id="GO:0042910">
    <property type="term" value="F:xenobiotic transmembrane transporter activity"/>
    <property type="evidence" value="ECO:0007669"/>
    <property type="project" value="InterPro"/>
</dbReference>
<proteinExistence type="predicted"/>
<dbReference type="GO" id="GO:0005886">
    <property type="term" value="C:plasma membrane"/>
    <property type="evidence" value="ECO:0007669"/>
    <property type="project" value="UniProtKB-SubCell"/>
</dbReference>
<feature type="transmembrane region" description="Helical" evidence="10">
    <location>
        <begin position="315"/>
        <end position="337"/>
    </location>
</feature>
<evidence type="ECO:0000256" key="6">
    <source>
        <dbReference type="ARBA" id="ARBA00022989"/>
    </source>
</evidence>
<keyword evidence="7" id="KW-0406">Ion transport</keyword>
<dbReference type="InterPro" id="IPR002528">
    <property type="entry name" value="MATE_fam"/>
</dbReference>
<feature type="transmembrane region" description="Helical" evidence="10">
    <location>
        <begin position="283"/>
        <end position="303"/>
    </location>
</feature>
<dbReference type="STRING" id="869209.Tresu_2061"/>
<evidence type="ECO:0000256" key="2">
    <source>
        <dbReference type="ARBA" id="ARBA00022448"/>
    </source>
</evidence>
<dbReference type="HOGENOM" id="CLU_012893_5_0_12"/>
<keyword evidence="4" id="KW-1003">Cell membrane</keyword>
<dbReference type="OrthoDB" id="9776324at2"/>
<reference evidence="12" key="2">
    <citation type="submission" date="2011-04" db="EMBL/GenBank/DDBJ databases">
        <title>The complete genome of chromosome of Treponema succinifaciens DSM 2489.</title>
        <authorList>
            <person name="Lucas S."/>
            <person name="Copeland A."/>
            <person name="Lapidus A."/>
            <person name="Bruce D."/>
            <person name="Goodwin L."/>
            <person name="Pitluck S."/>
            <person name="Peters L."/>
            <person name="Kyrpides N."/>
            <person name="Mavromatis K."/>
            <person name="Ivanova N."/>
            <person name="Ovchinnikova G."/>
            <person name="Teshima H."/>
            <person name="Detter J.C."/>
            <person name="Tapia R."/>
            <person name="Han C."/>
            <person name="Land M."/>
            <person name="Hauser L."/>
            <person name="Markowitz V."/>
            <person name="Cheng J.-F."/>
            <person name="Hugenholtz P."/>
            <person name="Woyke T."/>
            <person name="Wu D."/>
            <person name="Gronow S."/>
            <person name="Wellnitz S."/>
            <person name="Brambilla E."/>
            <person name="Klenk H.-P."/>
            <person name="Eisen J.A."/>
        </authorList>
    </citation>
    <scope>NUCLEOTIDE SEQUENCE [LARGE SCALE GENOMIC DNA]</scope>
    <source>
        <strain evidence="12">ATCC 33096 / DSM 2489 / 6091</strain>
    </source>
</reference>
<reference evidence="11 12" key="1">
    <citation type="journal article" date="2011" name="Stand. Genomic Sci.">
        <title>Complete genome sequence of Treponema succinifaciens type strain (6091).</title>
        <authorList>
            <person name="Han C."/>
            <person name="Gronow S."/>
            <person name="Teshima H."/>
            <person name="Lapidus A."/>
            <person name="Nolan M."/>
            <person name="Lucas S."/>
            <person name="Hammon N."/>
            <person name="Deshpande S."/>
            <person name="Cheng J.F."/>
            <person name="Zeytun A."/>
            <person name="Tapia R."/>
            <person name="Goodwin L."/>
            <person name="Pitluck S."/>
            <person name="Liolios K."/>
            <person name="Pagani I."/>
            <person name="Ivanova N."/>
            <person name="Mavromatis K."/>
            <person name="Mikhailova N."/>
            <person name="Huntemann M."/>
            <person name="Pati A."/>
            <person name="Chen A."/>
            <person name="Palaniappan K."/>
            <person name="Land M."/>
            <person name="Hauser L."/>
            <person name="Brambilla E.M."/>
            <person name="Rohde M."/>
            <person name="Goker M."/>
            <person name="Woyke T."/>
            <person name="Bristow J."/>
            <person name="Eisen J.A."/>
            <person name="Markowitz V."/>
            <person name="Hugenholtz P."/>
            <person name="Kyrpides N.C."/>
            <person name="Klenk H.P."/>
            <person name="Detter J.C."/>
        </authorList>
    </citation>
    <scope>NUCLEOTIDE SEQUENCE [LARGE SCALE GENOMIC DNA]</scope>
    <source>
        <strain evidence="12">ATCC 33096 / DSM 2489 / 6091</strain>
    </source>
</reference>
<gene>
    <name evidence="11" type="ordered locus">Tresu_2061</name>
</gene>
<dbReference type="Pfam" id="PF01554">
    <property type="entry name" value="MatE"/>
    <property type="match status" value="2"/>
</dbReference>
<accession>F2NW78</accession>
<evidence type="ECO:0000256" key="4">
    <source>
        <dbReference type="ARBA" id="ARBA00022475"/>
    </source>
</evidence>
<evidence type="ECO:0000313" key="12">
    <source>
        <dbReference type="Proteomes" id="UP000006852"/>
    </source>
</evidence>
<evidence type="ECO:0000256" key="5">
    <source>
        <dbReference type="ARBA" id="ARBA00022692"/>
    </source>
</evidence>
<evidence type="ECO:0000256" key="10">
    <source>
        <dbReference type="SAM" id="Phobius"/>
    </source>
</evidence>
<dbReference type="GO" id="GO:0006811">
    <property type="term" value="P:monoatomic ion transport"/>
    <property type="evidence" value="ECO:0007669"/>
    <property type="project" value="UniProtKB-KW"/>
</dbReference>
<dbReference type="eggNOG" id="COG0534">
    <property type="taxonomic scope" value="Bacteria"/>
</dbReference>
<evidence type="ECO:0000256" key="9">
    <source>
        <dbReference type="ARBA" id="ARBA00031636"/>
    </source>
</evidence>
<evidence type="ECO:0000256" key="1">
    <source>
        <dbReference type="ARBA" id="ARBA00004651"/>
    </source>
</evidence>
<dbReference type="GeneID" id="302999183"/>
<organism evidence="11 12">
    <name type="scientific">Treponema succinifaciens (strain ATCC 33096 / DSM 2489 / 6091)</name>
    <dbReference type="NCBI Taxonomy" id="869209"/>
    <lineage>
        <taxon>Bacteria</taxon>
        <taxon>Pseudomonadati</taxon>
        <taxon>Spirochaetota</taxon>
        <taxon>Spirochaetia</taxon>
        <taxon>Spirochaetales</taxon>
        <taxon>Treponemataceae</taxon>
        <taxon>Treponema</taxon>
    </lineage>
</organism>
<dbReference type="KEGG" id="tsu:Tresu_2061"/>
<keyword evidence="6 10" id="KW-1133">Transmembrane helix</keyword>
<feature type="transmembrane region" description="Helical" evidence="10">
    <location>
        <begin position="389"/>
        <end position="410"/>
    </location>
</feature>
<keyword evidence="5 10" id="KW-0812">Transmembrane</keyword>
<dbReference type="CDD" id="cd13138">
    <property type="entry name" value="MATE_yoeA_like"/>
    <property type="match status" value="1"/>
</dbReference>
<feature type="transmembrane region" description="Helical" evidence="10">
    <location>
        <begin position="94"/>
        <end position="115"/>
    </location>
</feature>
<keyword evidence="8 10" id="KW-0472">Membrane</keyword>
<keyword evidence="12" id="KW-1185">Reference proteome</keyword>
<keyword evidence="2" id="KW-0813">Transport</keyword>
<keyword evidence="3" id="KW-0050">Antiport</keyword>
<dbReference type="PIRSF" id="PIRSF006603">
    <property type="entry name" value="DinF"/>
    <property type="match status" value="1"/>
</dbReference>
<sequence length="449" mass="49062">MSVKKDFSEGPLFKNILIFSLPLIFTNLLQTFFNMTDIAVLGRFASSSSVGSVGSTTILVFLCTGILIGFGSGVNVIVAFFIGAKNEKDICETVHTSAIVCLVAGFLVCAAGIIFSRSVLNLMSTKPVLIEGAVLYFRIYMVGLPALAFYNFGNGILSAEGDTKSPLIFLFISGIFNVVLDLLLVIHFKMDIAGVAIASVVALYVSAFLVFIKLHRKTDSLALRFSKLKVNKSKLFRLLKIAIPAGLQNAIFGFANLFIQIGVNSFDASMVVANSAASNSDPLVYNIMSAFYVACSTFIGQNYGAEKKSRVLKSYFISLACSFCFALFLGILLFIFGRNFISIFISDSAIIELGMRRLSIMAFSYCISAFMDCTIAASRGLGQTSVPTVIVILGSCVFRIAWIFSVFAYFKTIESLYLLFAFSWTITAVAEIFYFARLYKQKFSVSALK</sequence>
<feature type="transmembrane region" description="Helical" evidence="10">
    <location>
        <begin position="135"/>
        <end position="153"/>
    </location>
</feature>
<dbReference type="AlphaFoldDB" id="F2NW78"/>
<name>F2NW78_TRES6</name>
<evidence type="ECO:0000313" key="11">
    <source>
        <dbReference type="EMBL" id="AEB14933.1"/>
    </source>
</evidence>
<feature type="transmembrane region" description="Helical" evidence="10">
    <location>
        <begin position="235"/>
        <end position="263"/>
    </location>
</feature>
<protein>
    <recommendedName>
        <fullName evidence="9">Multidrug-efflux transporter</fullName>
    </recommendedName>
</protein>
<dbReference type="InterPro" id="IPR050222">
    <property type="entry name" value="MATE_MdtK"/>
</dbReference>
<feature type="transmembrane region" description="Helical" evidence="10">
    <location>
        <begin position="192"/>
        <end position="214"/>
    </location>
</feature>
<dbReference type="InterPro" id="IPR048279">
    <property type="entry name" value="MdtK-like"/>
</dbReference>
<dbReference type="PANTHER" id="PTHR43298:SF2">
    <property type="entry name" value="FMN_FAD EXPORTER YEEO-RELATED"/>
    <property type="match status" value="1"/>
</dbReference>
<feature type="transmembrane region" description="Helical" evidence="10">
    <location>
        <begin position="165"/>
        <end position="186"/>
    </location>
</feature>
<feature type="transmembrane region" description="Helical" evidence="10">
    <location>
        <begin position="12"/>
        <end position="33"/>
    </location>
</feature>
<dbReference type="EMBL" id="CP002631">
    <property type="protein sequence ID" value="AEB14933.1"/>
    <property type="molecule type" value="Genomic_DNA"/>
</dbReference>
<dbReference type="NCBIfam" id="TIGR00797">
    <property type="entry name" value="matE"/>
    <property type="match status" value="1"/>
</dbReference>
<dbReference type="PANTHER" id="PTHR43298">
    <property type="entry name" value="MULTIDRUG RESISTANCE PROTEIN NORM-RELATED"/>
    <property type="match status" value="1"/>
</dbReference>
<dbReference type="RefSeq" id="WP_013702187.1">
    <property type="nucleotide sequence ID" value="NC_015385.1"/>
</dbReference>
<comment type="subcellular location">
    <subcellularLocation>
        <location evidence="1">Cell membrane</location>
        <topology evidence="1">Multi-pass membrane protein</topology>
    </subcellularLocation>
</comment>